<dbReference type="AlphaFoldDB" id="A0A1J1HLD7"/>
<accession>A0A1J1HLD7</accession>
<keyword evidence="2" id="KW-1185">Reference proteome</keyword>
<sequence length="60" mass="7020">MKSSCFCLAKPLMPNRFSLLDKKLFHLKLAPQRANFVKRSGIKNELLQKLNAKDTKPIYW</sequence>
<organism evidence="1 2">
    <name type="scientific">Clunio marinus</name>
    <dbReference type="NCBI Taxonomy" id="568069"/>
    <lineage>
        <taxon>Eukaryota</taxon>
        <taxon>Metazoa</taxon>
        <taxon>Ecdysozoa</taxon>
        <taxon>Arthropoda</taxon>
        <taxon>Hexapoda</taxon>
        <taxon>Insecta</taxon>
        <taxon>Pterygota</taxon>
        <taxon>Neoptera</taxon>
        <taxon>Endopterygota</taxon>
        <taxon>Diptera</taxon>
        <taxon>Nematocera</taxon>
        <taxon>Chironomoidea</taxon>
        <taxon>Chironomidae</taxon>
        <taxon>Clunio</taxon>
    </lineage>
</organism>
<protein>
    <submittedName>
        <fullName evidence="1">CLUMA_CG001064, isoform A</fullName>
    </submittedName>
</protein>
<evidence type="ECO:0000313" key="2">
    <source>
        <dbReference type="Proteomes" id="UP000183832"/>
    </source>
</evidence>
<dbReference type="EMBL" id="CVRI01000004">
    <property type="protein sequence ID" value="CRK87262.1"/>
    <property type="molecule type" value="Genomic_DNA"/>
</dbReference>
<dbReference type="Proteomes" id="UP000183832">
    <property type="component" value="Unassembled WGS sequence"/>
</dbReference>
<evidence type="ECO:0000313" key="1">
    <source>
        <dbReference type="EMBL" id="CRK87262.1"/>
    </source>
</evidence>
<name>A0A1J1HLD7_9DIPT</name>
<proteinExistence type="predicted"/>
<gene>
    <name evidence="1" type="ORF">CLUMA_CG001064</name>
</gene>
<reference evidence="1 2" key="1">
    <citation type="submission" date="2015-04" db="EMBL/GenBank/DDBJ databases">
        <authorList>
            <person name="Syromyatnikov M.Y."/>
            <person name="Popov V.N."/>
        </authorList>
    </citation>
    <scope>NUCLEOTIDE SEQUENCE [LARGE SCALE GENOMIC DNA]</scope>
</reference>